<dbReference type="PANTHER" id="PTHR33990">
    <property type="entry name" value="PROTEIN YJDN-RELATED"/>
    <property type="match status" value="1"/>
</dbReference>
<dbReference type="InterPro" id="IPR009725">
    <property type="entry name" value="3_dmu_93_MTrfase"/>
</dbReference>
<dbReference type="InterPro" id="IPR029068">
    <property type="entry name" value="Glyas_Bleomycin-R_OHBP_Dase"/>
</dbReference>
<protein>
    <submittedName>
        <fullName evidence="2">3-demethylubiquinone-9 3-methyltransferase (Glyoxalase superfamily)</fullName>
    </submittedName>
</protein>
<evidence type="ECO:0000313" key="2">
    <source>
        <dbReference type="EMBL" id="MBE1607351.1"/>
    </source>
</evidence>
<sequence>MPAPQKITTLLMFDGRAEEAMTFYLSLFEDAEVLAIARYGAEGPGAEGSVEHATFSLAGQQLMCMDSSVKHGFGFTPAISLYVDCATEAELERIYAALAEKGQPLMPLGSYGFSTRFGWVADRFGVSWQLNLA</sequence>
<proteinExistence type="predicted"/>
<keyword evidence="3" id="KW-1185">Reference proteome</keyword>
<dbReference type="PANTHER" id="PTHR33990:SF4">
    <property type="entry name" value="PHNB-LIKE DOMAIN-CONTAINING PROTEIN"/>
    <property type="match status" value="1"/>
</dbReference>
<gene>
    <name evidence="2" type="ORF">HEB94_004199</name>
</gene>
<dbReference type="AlphaFoldDB" id="A0A927RJM0"/>
<dbReference type="Pfam" id="PF06983">
    <property type="entry name" value="3-dmu-9_3-mt"/>
    <property type="match status" value="1"/>
</dbReference>
<dbReference type="Proteomes" id="UP000638648">
    <property type="component" value="Unassembled WGS sequence"/>
</dbReference>
<dbReference type="PIRSF" id="PIRSF021700">
    <property type="entry name" value="3_dmu_93_MTrfase"/>
    <property type="match status" value="1"/>
</dbReference>
<dbReference type="InterPro" id="IPR028973">
    <property type="entry name" value="PhnB-like"/>
</dbReference>
<dbReference type="EMBL" id="JADBEM010000001">
    <property type="protein sequence ID" value="MBE1607351.1"/>
    <property type="molecule type" value="Genomic_DNA"/>
</dbReference>
<accession>A0A927RJM0</accession>
<dbReference type="SUPFAM" id="SSF54593">
    <property type="entry name" value="Glyoxalase/Bleomycin resistance protein/Dihydroxybiphenyl dioxygenase"/>
    <property type="match status" value="1"/>
</dbReference>
<dbReference type="RefSeq" id="WP_192751312.1">
    <property type="nucleotide sequence ID" value="NZ_BAABJL010000197.1"/>
</dbReference>
<dbReference type="Gene3D" id="3.30.720.110">
    <property type="match status" value="1"/>
</dbReference>
<feature type="domain" description="PhnB-like" evidence="1">
    <location>
        <begin position="5"/>
        <end position="130"/>
    </location>
</feature>
<comment type="caution">
    <text evidence="2">The sequence shown here is derived from an EMBL/GenBank/DDBJ whole genome shotgun (WGS) entry which is preliminary data.</text>
</comment>
<evidence type="ECO:0000259" key="1">
    <source>
        <dbReference type="Pfam" id="PF06983"/>
    </source>
</evidence>
<dbReference type="Gene3D" id="3.30.720.100">
    <property type="match status" value="1"/>
</dbReference>
<reference evidence="2" key="1">
    <citation type="submission" date="2020-10" db="EMBL/GenBank/DDBJ databases">
        <title>Sequencing the genomes of 1000 actinobacteria strains.</title>
        <authorList>
            <person name="Klenk H.-P."/>
        </authorList>
    </citation>
    <scope>NUCLEOTIDE SEQUENCE</scope>
    <source>
        <strain evidence="2">DSM 45354</strain>
    </source>
</reference>
<organism evidence="2 3">
    <name type="scientific">Actinopolymorpha pittospori</name>
    <dbReference type="NCBI Taxonomy" id="648752"/>
    <lineage>
        <taxon>Bacteria</taxon>
        <taxon>Bacillati</taxon>
        <taxon>Actinomycetota</taxon>
        <taxon>Actinomycetes</taxon>
        <taxon>Propionibacteriales</taxon>
        <taxon>Actinopolymorphaceae</taxon>
        <taxon>Actinopolymorpha</taxon>
    </lineage>
</organism>
<dbReference type="CDD" id="cd06588">
    <property type="entry name" value="PhnB_like"/>
    <property type="match status" value="1"/>
</dbReference>
<name>A0A927RJM0_9ACTN</name>
<evidence type="ECO:0000313" key="3">
    <source>
        <dbReference type="Proteomes" id="UP000638648"/>
    </source>
</evidence>